<dbReference type="GO" id="GO:0016020">
    <property type="term" value="C:membrane"/>
    <property type="evidence" value="ECO:0007669"/>
    <property type="project" value="UniProtKB-SubCell"/>
</dbReference>
<keyword evidence="3 5" id="KW-1133">Transmembrane helix</keyword>
<evidence type="ECO:0000256" key="5">
    <source>
        <dbReference type="SAM" id="Phobius"/>
    </source>
</evidence>
<evidence type="ECO:0000256" key="2">
    <source>
        <dbReference type="ARBA" id="ARBA00022692"/>
    </source>
</evidence>
<name>A0A8R1HIS6_CAEJA</name>
<feature type="transmembrane region" description="Helical" evidence="5">
    <location>
        <begin position="709"/>
        <end position="730"/>
    </location>
</feature>
<dbReference type="GO" id="GO:0140359">
    <property type="term" value="F:ABC-type transporter activity"/>
    <property type="evidence" value="ECO:0007669"/>
    <property type="project" value="InterPro"/>
</dbReference>
<sequence>MVGFWRQLKFLLWKCILVRWRQKFWLAVELIVPCILFIIIALVRTKDFSEAEEQCHYDSKGLLSAGLLPFIHSFFCSFSNRCNSIPTTGDETHFLFNEDDGKNSSRNESIIVDAIYYASLQLRWIGKNPKEFEEVTKSGAELIHWLAQKPPNSTDIVTIGELFDDNARQNLTKQLNETSGLRLETVRKLMQLSFEPGALEVAEVLRNQFSFADLLFSNPIFCDKRMFESAFSFQNGMEFSKEERNELCDLLTPAELLDYKRFMDMAAFPTPSRVRATSFVSSVQNVFEPTLIFLQKYSNFTTDQLLLALFCGEDPREVIAQTLNPNSDNEVETPFEKLRKRIIEFIQTVTPGKAQELNNTCTPVTYHPDMNCSSLESPVLMNIRAALSGYILVSPDNAATRRVVERLNVPLRDLEYVRNLLYSYPSEALTLQTRLHSSDLWPASQNLLHYIKVYKDGQNPLNEKTLRFVLEHIFAPPSDEYSFGRITKDLVEIANNYTGCFLLDRFRFVHNEKELESNAICLMDGHQYFTGVVFEMEQNAREFSEFTTYKIRHYPEMVDSTTSYMDSRSNPFTRHKPFLDLKYLTFGFSFLQEAIDRAIISEKANLSTSSLGVYAQQEPFPCTVKDTFNVAIFMPLFLLISFIFPSALLVKSIVYEKEQKIKEQMRAMGLGDAVHFVSWALISLVLNFISVLVISIISKVAKIFDYTDYTMLLFVLVLFLFASIAMSIFFSTLFTNANVATAATCVLWFVFFIPFQLLRTDRNTSPTFNRIAVSTF</sequence>
<evidence type="ECO:0000256" key="3">
    <source>
        <dbReference type="ARBA" id="ARBA00022989"/>
    </source>
</evidence>
<reference evidence="7" key="2">
    <citation type="submission" date="2022-06" db="UniProtKB">
        <authorList>
            <consortium name="EnsemblMetazoa"/>
        </authorList>
    </citation>
    <scope>IDENTIFICATION</scope>
    <source>
        <strain evidence="7">DF5081</strain>
    </source>
</reference>
<feature type="transmembrane region" description="Helical" evidence="5">
    <location>
        <begin position="737"/>
        <end position="758"/>
    </location>
</feature>
<feature type="transmembrane region" description="Helical" evidence="5">
    <location>
        <begin position="24"/>
        <end position="43"/>
    </location>
</feature>
<feature type="domain" description="ABC-2 type transporter transmembrane" evidence="6">
    <location>
        <begin position="516"/>
        <end position="760"/>
    </location>
</feature>
<keyword evidence="8" id="KW-1185">Reference proteome</keyword>
<evidence type="ECO:0000259" key="6">
    <source>
        <dbReference type="Pfam" id="PF12698"/>
    </source>
</evidence>
<accession>A0A8R1HIS6</accession>
<protein>
    <recommendedName>
        <fullName evidence="6">ABC-2 type transporter transmembrane domain-containing protein</fullName>
    </recommendedName>
</protein>
<dbReference type="PANTHER" id="PTHR19229:SF260">
    <property type="entry name" value="ABC TRANSPORTER DOMAIN-CONTAINING PROTEIN"/>
    <property type="match status" value="1"/>
</dbReference>
<keyword evidence="4 5" id="KW-0472">Membrane</keyword>
<evidence type="ECO:0000313" key="8">
    <source>
        <dbReference type="Proteomes" id="UP000005237"/>
    </source>
</evidence>
<dbReference type="EnsemblMetazoa" id="CJA02894.1">
    <property type="protein sequence ID" value="CJA02894.1"/>
    <property type="gene ID" value="WBGene00122098"/>
</dbReference>
<dbReference type="AlphaFoldDB" id="A0A8R1HIS6"/>
<dbReference type="PANTHER" id="PTHR19229">
    <property type="entry name" value="ATP-BINDING CASSETTE TRANSPORTER SUBFAMILY A ABCA"/>
    <property type="match status" value="1"/>
</dbReference>
<dbReference type="Proteomes" id="UP000005237">
    <property type="component" value="Unassembled WGS sequence"/>
</dbReference>
<organism evidence="7 8">
    <name type="scientific">Caenorhabditis japonica</name>
    <dbReference type="NCBI Taxonomy" id="281687"/>
    <lineage>
        <taxon>Eukaryota</taxon>
        <taxon>Metazoa</taxon>
        <taxon>Ecdysozoa</taxon>
        <taxon>Nematoda</taxon>
        <taxon>Chromadorea</taxon>
        <taxon>Rhabditida</taxon>
        <taxon>Rhabditina</taxon>
        <taxon>Rhabditomorpha</taxon>
        <taxon>Rhabditoidea</taxon>
        <taxon>Rhabditidae</taxon>
        <taxon>Peloderinae</taxon>
        <taxon>Caenorhabditis</taxon>
    </lineage>
</organism>
<keyword evidence="2 5" id="KW-0812">Transmembrane</keyword>
<feature type="transmembrane region" description="Helical" evidence="5">
    <location>
        <begin position="632"/>
        <end position="655"/>
    </location>
</feature>
<comment type="subcellular location">
    <subcellularLocation>
        <location evidence="1">Membrane</location>
        <topology evidence="1">Multi-pass membrane protein</topology>
    </subcellularLocation>
</comment>
<evidence type="ECO:0000313" key="7">
    <source>
        <dbReference type="EnsemblMetazoa" id="CJA02894.1"/>
    </source>
</evidence>
<evidence type="ECO:0000256" key="4">
    <source>
        <dbReference type="ARBA" id="ARBA00023136"/>
    </source>
</evidence>
<dbReference type="InterPro" id="IPR026082">
    <property type="entry name" value="ABCA"/>
</dbReference>
<dbReference type="InterPro" id="IPR013525">
    <property type="entry name" value="ABC2_TM"/>
</dbReference>
<proteinExistence type="predicted"/>
<feature type="transmembrane region" description="Helical" evidence="5">
    <location>
        <begin position="676"/>
        <end position="697"/>
    </location>
</feature>
<dbReference type="GO" id="GO:0005319">
    <property type="term" value="F:lipid transporter activity"/>
    <property type="evidence" value="ECO:0007669"/>
    <property type="project" value="TreeGrafter"/>
</dbReference>
<dbReference type="Pfam" id="PF12698">
    <property type="entry name" value="ABC2_membrane_3"/>
    <property type="match status" value="1"/>
</dbReference>
<evidence type="ECO:0000256" key="1">
    <source>
        <dbReference type="ARBA" id="ARBA00004141"/>
    </source>
</evidence>
<reference evidence="8" key="1">
    <citation type="submission" date="2010-08" db="EMBL/GenBank/DDBJ databases">
        <authorList>
            <consortium name="Caenorhabditis japonica Sequencing Consortium"/>
            <person name="Wilson R.K."/>
        </authorList>
    </citation>
    <scope>NUCLEOTIDE SEQUENCE [LARGE SCALE GENOMIC DNA]</scope>
    <source>
        <strain evidence="8">DF5081</strain>
    </source>
</reference>